<proteinExistence type="predicted"/>
<gene>
    <name evidence="6" type="ORF">B296_00023065</name>
</gene>
<dbReference type="EMBL" id="AMZH03001558">
    <property type="protein sequence ID" value="RRT78903.1"/>
    <property type="molecule type" value="Genomic_DNA"/>
</dbReference>
<keyword evidence="2" id="KW-0378">Hydrolase</keyword>
<evidence type="ECO:0000256" key="3">
    <source>
        <dbReference type="ARBA" id="ARBA00022912"/>
    </source>
</evidence>
<dbReference type="AlphaFoldDB" id="A0A427ARU4"/>
<comment type="caution">
    <text evidence="6">The sequence shown here is derived from an EMBL/GenBank/DDBJ whole genome shotgun (WGS) entry which is preliminary data.</text>
</comment>
<dbReference type="SUPFAM" id="SSF81606">
    <property type="entry name" value="PP2C-like"/>
    <property type="match status" value="1"/>
</dbReference>
<dbReference type="PROSITE" id="PS51746">
    <property type="entry name" value="PPM_2"/>
    <property type="match status" value="1"/>
</dbReference>
<dbReference type="InterPro" id="IPR001932">
    <property type="entry name" value="PPM-type_phosphatase-like_dom"/>
</dbReference>
<dbReference type="GO" id="GO:0004722">
    <property type="term" value="F:protein serine/threonine phosphatase activity"/>
    <property type="evidence" value="ECO:0007669"/>
    <property type="project" value="UniProtKB-EC"/>
</dbReference>
<evidence type="ECO:0000256" key="1">
    <source>
        <dbReference type="ARBA" id="ARBA00013081"/>
    </source>
</evidence>
<organism evidence="6 7">
    <name type="scientific">Ensete ventricosum</name>
    <name type="common">Abyssinian banana</name>
    <name type="synonym">Musa ensete</name>
    <dbReference type="NCBI Taxonomy" id="4639"/>
    <lineage>
        <taxon>Eukaryota</taxon>
        <taxon>Viridiplantae</taxon>
        <taxon>Streptophyta</taxon>
        <taxon>Embryophyta</taxon>
        <taxon>Tracheophyta</taxon>
        <taxon>Spermatophyta</taxon>
        <taxon>Magnoliopsida</taxon>
        <taxon>Liliopsida</taxon>
        <taxon>Zingiberales</taxon>
        <taxon>Musaceae</taxon>
        <taxon>Ensete</taxon>
    </lineage>
</organism>
<reference evidence="6 7" key="1">
    <citation type="journal article" date="2014" name="Agronomy (Basel)">
        <title>A Draft Genome Sequence for Ensete ventricosum, the Drought-Tolerant Tree Against Hunger.</title>
        <authorList>
            <person name="Harrison J."/>
            <person name="Moore K.A."/>
            <person name="Paszkiewicz K."/>
            <person name="Jones T."/>
            <person name="Grant M."/>
            <person name="Ambacheew D."/>
            <person name="Muzemil S."/>
            <person name="Studholme D.J."/>
        </authorList>
    </citation>
    <scope>NUCLEOTIDE SEQUENCE [LARGE SCALE GENOMIC DNA]</scope>
</reference>
<dbReference type="InterPro" id="IPR015655">
    <property type="entry name" value="PP2C"/>
</dbReference>
<comment type="catalytic activity">
    <reaction evidence="5">
        <text>O-phospho-L-threonyl-[protein] + H2O = L-threonyl-[protein] + phosphate</text>
        <dbReference type="Rhea" id="RHEA:47004"/>
        <dbReference type="Rhea" id="RHEA-COMP:11060"/>
        <dbReference type="Rhea" id="RHEA-COMP:11605"/>
        <dbReference type="ChEBI" id="CHEBI:15377"/>
        <dbReference type="ChEBI" id="CHEBI:30013"/>
        <dbReference type="ChEBI" id="CHEBI:43474"/>
        <dbReference type="ChEBI" id="CHEBI:61977"/>
        <dbReference type="EC" id="3.1.3.16"/>
    </reaction>
</comment>
<evidence type="ECO:0000313" key="7">
    <source>
        <dbReference type="Proteomes" id="UP000287651"/>
    </source>
</evidence>
<keyword evidence="3" id="KW-0904">Protein phosphatase</keyword>
<dbReference type="Pfam" id="PF00481">
    <property type="entry name" value="PP2C"/>
    <property type="match status" value="2"/>
</dbReference>
<protein>
    <recommendedName>
        <fullName evidence="1">protein-serine/threonine phosphatase</fullName>
        <ecNumber evidence="1">3.1.3.16</ecNumber>
    </recommendedName>
</protein>
<evidence type="ECO:0000256" key="2">
    <source>
        <dbReference type="ARBA" id="ARBA00022801"/>
    </source>
</evidence>
<dbReference type="CDD" id="cd00143">
    <property type="entry name" value="PP2Cc"/>
    <property type="match status" value="1"/>
</dbReference>
<evidence type="ECO:0000256" key="5">
    <source>
        <dbReference type="ARBA" id="ARBA00048336"/>
    </source>
</evidence>
<comment type="catalytic activity">
    <reaction evidence="4">
        <text>O-phospho-L-seryl-[protein] + H2O = L-seryl-[protein] + phosphate</text>
        <dbReference type="Rhea" id="RHEA:20629"/>
        <dbReference type="Rhea" id="RHEA-COMP:9863"/>
        <dbReference type="Rhea" id="RHEA-COMP:11604"/>
        <dbReference type="ChEBI" id="CHEBI:15377"/>
        <dbReference type="ChEBI" id="CHEBI:29999"/>
        <dbReference type="ChEBI" id="CHEBI:43474"/>
        <dbReference type="ChEBI" id="CHEBI:83421"/>
        <dbReference type="EC" id="3.1.3.16"/>
    </reaction>
</comment>
<dbReference type="Proteomes" id="UP000287651">
    <property type="component" value="Unassembled WGS sequence"/>
</dbReference>
<dbReference type="Gene3D" id="3.60.40.10">
    <property type="entry name" value="PPM-type phosphatase domain"/>
    <property type="match status" value="1"/>
</dbReference>
<dbReference type="InterPro" id="IPR036457">
    <property type="entry name" value="PPM-type-like_dom_sf"/>
</dbReference>
<dbReference type="EC" id="3.1.3.16" evidence="1"/>
<evidence type="ECO:0000256" key="4">
    <source>
        <dbReference type="ARBA" id="ARBA00047761"/>
    </source>
</evidence>
<accession>A0A427ARU4</accession>
<dbReference type="PANTHER" id="PTHR47992">
    <property type="entry name" value="PROTEIN PHOSPHATASE"/>
    <property type="match status" value="1"/>
</dbReference>
<evidence type="ECO:0000313" key="6">
    <source>
        <dbReference type="EMBL" id="RRT78903.1"/>
    </source>
</evidence>
<name>A0A427ARU4_ENSVE</name>
<sequence>MASYCLNVLLLQGQELVIGHIGDSRAVLGTRDQNDSLTAVQLTVDLKPSLPSNYLHPFFFKLLIKYKHRCEAERIRQCNGRVFGHTTEPDVLRVWLPTNNSPGLAMTRAFGDFCLKDFGLISVPEISCRRITDRDEFVVLASDGVR</sequence>